<evidence type="ECO:0000313" key="2">
    <source>
        <dbReference type="EMBL" id="GGF45486.1"/>
    </source>
</evidence>
<sequence>MVMTGLLTCHHVIGQEKIRWLTFEQLEDSLEKSPKKVFIDFYTDWCTYCKKMDKMVFTNPEVIALLNREYYPVRMNAETRDTIHFDGLTLANHQATDKRPGIHDLAMLLGSRDEKFIPPALILLDKQFKVIDRKFEYIPSKKLLKWLLAPPSNTAKPSN</sequence>
<accession>A0ABQ1V956</accession>
<dbReference type="InterPro" id="IPR017937">
    <property type="entry name" value="Thioredoxin_CS"/>
</dbReference>
<dbReference type="Pfam" id="PF13899">
    <property type="entry name" value="Thioredoxin_7"/>
    <property type="match status" value="1"/>
</dbReference>
<protein>
    <recommendedName>
        <fullName evidence="4">DUF255 domain-containing protein</fullName>
    </recommendedName>
</protein>
<evidence type="ECO:0008006" key="4">
    <source>
        <dbReference type="Google" id="ProtNLM"/>
    </source>
</evidence>
<proteinExistence type="predicted"/>
<dbReference type="Gene3D" id="3.40.30.10">
    <property type="entry name" value="Glutaredoxin"/>
    <property type="match status" value="1"/>
</dbReference>
<name>A0ABQ1V956_9BACT</name>
<comment type="caution">
    <text evidence="2">The sequence shown here is derived from an EMBL/GenBank/DDBJ whole genome shotgun (WGS) entry which is preliminary data.</text>
</comment>
<dbReference type="Proteomes" id="UP000647339">
    <property type="component" value="Unassembled WGS sequence"/>
</dbReference>
<evidence type="ECO:0000256" key="1">
    <source>
        <dbReference type="ARBA" id="ARBA00023284"/>
    </source>
</evidence>
<gene>
    <name evidence="2" type="ORF">GCM10011339_37470</name>
</gene>
<evidence type="ECO:0000313" key="3">
    <source>
        <dbReference type="Proteomes" id="UP000647339"/>
    </source>
</evidence>
<reference evidence="3" key="1">
    <citation type="journal article" date="2019" name="Int. J. Syst. Evol. Microbiol.">
        <title>The Global Catalogue of Microorganisms (GCM) 10K type strain sequencing project: providing services to taxonomists for standard genome sequencing and annotation.</title>
        <authorList>
            <consortium name="The Broad Institute Genomics Platform"/>
            <consortium name="The Broad Institute Genome Sequencing Center for Infectious Disease"/>
            <person name="Wu L."/>
            <person name="Ma J."/>
        </authorList>
    </citation>
    <scope>NUCLEOTIDE SEQUENCE [LARGE SCALE GENOMIC DNA]</scope>
    <source>
        <strain evidence="3">CGMCC 1.15407</strain>
    </source>
</reference>
<dbReference type="EMBL" id="BMIU01000023">
    <property type="protein sequence ID" value="GGF45486.1"/>
    <property type="molecule type" value="Genomic_DNA"/>
</dbReference>
<keyword evidence="1" id="KW-0676">Redox-active center</keyword>
<dbReference type="SUPFAM" id="SSF52833">
    <property type="entry name" value="Thioredoxin-like"/>
    <property type="match status" value="1"/>
</dbReference>
<dbReference type="PROSITE" id="PS00194">
    <property type="entry name" value="THIOREDOXIN_1"/>
    <property type="match status" value="1"/>
</dbReference>
<organism evidence="2 3">
    <name type="scientific">Echinicola rosea</name>
    <dbReference type="NCBI Taxonomy" id="1807691"/>
    <lineage>
        <taxon>Bacteria</taxon>
        <taxon>Pseudomonadati</taxon>
        <taxon>Bacteroidota</taxon>
        <taxon>Cytophagia</taxon>
        <taxon>Cytophagales</taxon>
        <taxon>Cyclobacteriaceae</taxon>
        <taxon>Echinicola</taxon>
    </lineage>
</organism>
<dbReference type="InterPro" id="IPR036249">
    <property type="entry name" value="Thioredoxin-like_sf"/>
</dbReference>
<keyword evidence="3" id="KW-1185">Reference proteome</keyword>